<keyword evidence="4" id="KW-0554">One-carbon metabolism</keyword>
<name>A7HNA2_FERNB</name>
<dbReference type="GO" id="GO:0050661">
    <property type="term" value="F:NADP binding"/>
    <property type="evidence" value="ECO:0007669"/>
    <property type="project" value="InterPro"/>
</dbReference>
<dbReference type="SUPFAM" id="SSF53597">
    <property type="entry name" value="Dihydrofolate reductase-like"/>
    <property type="match status" value="1"/>
</dbReference>
<evidence type="ECO:0000259" key="7">
    <source>
        <dbReference type="PROSITE" id="PS51330"/>
    </source>
</evidence>
<dbReference type="GO" id="GO:0046654">
    <property type="term" value="P:tetrahydrofolate biosynthetic process"/>
    <property type="evidence" value="ECO:0007669"/>
    <property type="project" value="UniProtKB-UniPathway"/>
</dbReference>
<feature type="domain" description="DHFR" evidence="7">
    <location>
        <begin position="26"/>
        <end position="197"/>
    </location>
</feature>
<dbReference type="PANTHER" id="PTHR48069:SF3">
    <property type="entry name" value="DIHYDROFOLATE REDUCTASE"/>
    <property type="match status" value="1"/>
</dbReference>
<dbReference type="InterPro" id="IPR024072">
    <property type="entry name" value="DHFR-like_dom_sf"/>
</dbReference>
<comment type="pathway">
    <text evidence="1">Cofactor biosynthesis; tetrahydrofolate biosynthesis; 5,6,7,8-tetrahydrofolate from 7,8-dihydrofolate: step 1/1.</text>
</comment>
<evidence type="ECO:0000256" key="1">
    <source>
        <dbReference type="ARBA" id="ARBA00004903"/>
    </source>
</evidence>
<dbReference type="PRINTS" id="PR00070">
    <property type="entry name" value="DHFR"/>
</dbReference>
<dbReference type="HOGENOM" id="CLU_043966_4_4_0"/>
<dbReference type="EMBL" id="CP000771">
    <property type="protein sequence ID" value="ABS61385.1"/>
    <property type="molecule type" value="Genomic_DNA"/>
</dbReference>
<evidence type="ECO:0000256" key="3">
    <source>
        <dbReference type="ARBA" id="ARBA00012856"/>
    </source>
</evidence>
<dbReference type="CDD" id="cd00209">
    <property type="entry name" value="DHFR"/>
    <property type="match status" value="1"/>
</dbReference>
<dbReference type="Proteomes" id="UP000002415">
    <property type="component" value="Chromosome"/>
</dbReference>
<dbReference type="Pfam" id="PF00186">
    <property type="entry name" value="DHFR_1"/>
    <property type="match status" value="1"/>
</dbReference>
<dbReference type="InterPro" id="IPR001796">
    <property type="entry name" value="DHFR_dom"/>
</dbReference>
<reference evidence="8 9" key="2">
    <citation type="journal article" date="2009" name="Proc. Natl. Acad. Sci. U.S.A.">
        <title>On the chimeric nature, thermophilic origin, and phylogenetic placement of the Thermotogales.</title>
        <authorList>
            <person name="Zhaxybayeva O."/>
            <person name="Swithers K.S."/>
            <person name="Lapierre P."/>
            <person name="Fournier G.P."/>
            <person name="Bickhart D.M."/>
            <person name="DeBoy R.T."/>
            <person name="Nelson K.E."/>
            <person name="Nesbo C.L."/>
            <person name="Doolittle W.F."/>
            <person name="Gogarten J.P."/>
            <person name="Noll K.M."/>
        </authorList>
    </citation>
    <scope>NUCLEOTIDE SEQUENCE [LARGE SCALE GENOMIC DNA]</scope>
    <source>
        <strain evidence="9">ATCC 35602 / DSM 5306 / Rt17-B1</strain>
    </source>
</reference>
<evidence type="ECO:0000256" key="5">
    <source>
        <dbReference type="ARBA" id="ARBA00022857"/>
    </source>
</evidence>
<evidence type="ECO:0000256" key="4">
    <source>
        <dbReference type="ARBA" id="ARBA00022563"/>
    </source>
</evidence>
<dbReference type="GO" id="GO:0046452">
    <property type="term" value="P:dihydrofolate metabolic process"/>
    <property type="evidence" value="ECO:0007669"/>
    <property type="project" value="TreeGrafter"/>
</dbReference>
<evidence type="ECO:0000313" key="8">
    <source>
        <dbReference type="EMBL" id="ABS61385.1"/>
    </source>
</evidence>
<comment type="similarity">
    <text evidence="2">Belongs to the dihydrofolate reductase family.</text>
</comment>
<dbReference type="STRING" id="381764.Fnod_1542"/>
<keyword evidence="9" id="KW-1185">Reference proteome</keyword>
<dbReference type="EC" id="1.5.1.3" evidence="3"/>
<dbReference type="InterPro" id="IPR012259">
    <property type="entry name" value="DHFR"/>
</dbReference>
<dbReference type="eggNOG" id="COG0262">
    <property type="taxonomic scope" value="Bacteria"/>
</dbReference>
<dbReference type="GO" id="GO:0006730">
    <property type="term" value="P:one-carbon metabolic process"/>
    <property type="evidence" value="ECO:0007669"/>
    <property type="project" value="UniProtKB-KW"/>
</dbReference>
<keyword evidence="5" id="KW-0521">NADP</keyword>
<keyword evidence="6" id="KW-0560">Oxidoreductase</keyword>
<evidence type="ECO:0000256" key="2">
    <source>
        <dbReference type="ARBA" id="ARBA00009539"/>
    </source>
</evidence>
<dbReference type="UniPathway" id="UPA00077">
    <property type="reaction ID" value="UER00158"/>
</dbReference>
<dbReference type="GO" id="GO:0004146">
    <property type="term" value="F:dihydrofolate reductase activity"/>
    <property type="evidence" value="ECO:0007669"/>
    <property type="project" value="UniProtKB-EC"/>
</dbReference>
<dbReference type="KEGG" id="fno:Fnod_1542"/>
<dbReference type="PROSITE" id="PS51330">
    <property type="entry name" value="DHFR_2"/>
    <property type="match status" value="1"/>
</dbReference>
<gene>
    <name evidence="8" type="ordered locus">Fnod_1542</name>
</gene>
<dbReference type="AlphaFoldDB" id="A7HNA2"/>
<dbReference type="PANTHER" id="PTHR48069">
    <property type="entry name" value="DIHYDROFOLATE REDUCTASE"/>
    <property type="match status" value="1"/>
</dbReference>
<dbReference type="Gene3D" id="3.40.430.10">
    <property type="entry name" value="Dihydrofolate Reductase, subunit A"/>
    <property type="match status" value="1"/>
</dbReference>
<evidence type="ECO:0000256" key="6">
    <source>
        <dbReference type="ARBA" id="ARBA00023002"/>
    </source>
</evidence>
<reference evidence="8 9" key="1">
    <citation type="submission" date="2007-07" db="EMBL/GenBank/DDBJ databases">
        <title>Complete sequence of Fervidobacterium nodosum Rt17-B1.</title>
        <authorList>
            <consortium name="US DOE Joint Genome Institute"/>
            <person name="Copeland A."/>
            <person name="Lucas S."/>
            <person name="Lapidus A."/>
            <person name="Barry K."/>
            <person name="Glavina del Rio T."/>
            <person name="Dalin E."/>
            <person name="Tice H."/>
            <person name="Pitluck S."/>
            <person name="Saunders E."/>
            <person name="Brettin T."/>
            <person name="Bruce D."/>
            <person name="Detter J.C."/>
            <person name="Han C."/>
            <person name="Schmutz J."/>
            <person name="Larimer F."/>
            <person name="Land M."/>
            <person name="Hauser L."/>
            <person name="Kyrpides N."/>
            <person name="Mikhailova N."/>
            <person name="Nelson K."/>
            <person name="Gogarten J.P."/>
            <person name="Noll K."/>
            <person name="Richardson P."/>
        </authorList>
    </citation>
    <scope>NUCLEOTIDE SEQUENCE [LARGE SCALE GENOMIC DNA]</scope>
    <source>
        <strain evidence="9">ATCC 35602 / DSM 5306 / Rt17-B1</strain>
    </source>
</reference>
<sequence>MFLGAFSFFMVKLIGIYFQKVGEAMRVRLLAVTDIHGVIATMESDDISWGSREDKALFKEITTSSGVVVMGRKTFESIGKKLPNRFNVVLTKKTIEYFENLDYKPDLILSCSSREAVETLNKMGYNDICVIGGQSVFTQFLNEGIVTDIHLTIEPVILPGNFYLFSNEITRKFDLILQNIRKLNDVGTINIHYIIKY</sequence>
<accession>A7HNA2</accession>
<evidence type="ECO:0000313" key="9">
    <source>
        <dbReference type="Proteomes" id="UP000002415"/>
    </source>
</evidence>
<dbReference type="GO" id="GO:0046655">
    <property type="term" value="P:folic acid metabolic process"/>
    <property type="evidence" value="ECO:0007669"/>
    <property type="project" value="TreeGrafter"/>
</dbReference>
<organism evidence="8 9">
    <name type="scientific">Fervidobacterium nodosum (strain ATCC 35602 / DSM 5306 / Rt17-B1)</name>
    <dbReference type="NCBI Taxonomy" id="381764"/>
    <lineage>
        <taxon>Bacteria</taxon>
        <taxon>Thermotogati</taxon>
        <taxon>Thermotogota</taxon>
        <taxon>Thermotogae</taxon>
        <taxon>Thermotogales</taxon>
        <taxon>Fervidobacteriaceae</taxon>
        <taxon>Fervidobacterium</taxon>
    </lineage>
</organism>
<protein>
    <recommendedName>
        <fullName evidence="3">dihydrofolate reductase</fullName>
        <ecNumber evidence="3">1.5.1.3</ecNumber>
    </recommendedName>
</protein>
<proteinExistence type="inferred from homology"/>
<dbReference type="GO" id="GO:0005829">
    <property type="term" value="C:cytosol"/>
    <property type="evidence" value="ECO:0007669"/>
    <property type="project" value="TreeGrafter"/>
</dbReference>